<dbReference type="Gene3D" id="3.10.580.10">
    <property type="entry name" value="CBS-domain"/>
    <property type="match status" value="1"/>
</dbReference>
<dbReference type="InterPro" id="IPR050486">
    <property type="entry name" value="Mannose-1P_guanyltransferase"/>
</dbReference>
<dbReference type="Gene3D" id="3.90.550.10">
    <property type="entry name" value="Spore Coat Polysaccharide Biosynthesis Protein SpsA, Chain A"/>
    <property type="match status" value="1"/>
</dbReference>
<dbReference type="Pfam" id="PF00483">
    <property type="entry name" value="NTP_transferase"/>
    <property type="match status" value="1"/>
</dbReference>
<evidence type="ECO:0000256" key="1">
    <source>
        <dbReference type="PROSITE-ProRule" id="PRU00703"/>
    </source>
</evidence>
<protein>
    <submittedName>
        <fullName evidence="3">Nucleotidyltransferase family protein</fullName>
    </submittedName>
</protein>
<dbReference type="InterPro" id="IPR046342">
    <property type="entry name" value="CBS_dom_sf"/>
</dbReference>
<comment type="caution">
    <text evidence="3">The sequence shown here is derived from an EMBL/GenBank/DDBJ whole genome shotgun (WGS) entry which is preliminary data.</text>
</comment>
<evidence type="ECO:0000313" key="3">
    <source>
        <dbReference type="EMBL" id="MDT6974943.1"/>
    </source>
</evidence>
<dbReference type="SUPFAM" id="SSF53448">
    <property type="entry name" value="Nucleotide-diphospho-sugar transferases"/>
    <property type="match status" value="1"/>
</dbReference>
<name>A0ABD5FR65_BACFG</name>
<gene>
    <name evidence="3" type="ORF">BFGS077_000188</name>
</gene>
<keyword evidence="1" id="KW-0129">CBS domain</keyword>
<sequence length="352" mass="40672">MDNILKYLIREEHNILKALELLNGFCEKDALTLFVINKSGAMVGTLTDGDIRRNLVKQHQLYEPVKEIMHKDFCFLDSDNINVENIRQYKERGISLIPVLNYKNEIIDIINLREKESYLPIDAVLMAGGKGERLRPLTEKVPKPLLKVGEKAIIDYNVDRLANFGVKNIFVTVNYLREQIEEHFLTSPSGTTINCIREPKYLGTIGSIKFIKKIHNDVVLVMNSDLFTNIDYEDFYLHFRTNDADMSVAAVPYSISVPYGIFELDGRNIQGVREKPTYNYYANAGIYLIKKEILDLIPDDTFFNATDLIELLIDRGMKVIRFPLTGYWIDIGKKEELMRAKELIKYLFKIND</sequence>
<dbReference type="CDD" id="cd06426">
    <property type="entry name" value="NTP_transferase_like_2"/>
    <property type="match status" value="1"/>
</dbReference>
<accession>A0ABD5FR65</accession>
<feature type="domain" description="CBS" evidence="2">
    <location>
        <begin position="1"/>
        <end position="61"/>
    </location>
</feature>
<organism evidence="3 4">
    <name type="scientific">Bacteroides fragilis</name>
    <dbReference type="NCBI Taxonomy" id="817"/>
    <lineage>
        <taxon>Bacteria</taxon>
        <taxon>Pseudomonadati</taxon>
        <taxon>Bacteroidota</taxon>
        <taxon>Bacteroidia</taxon>
        <taxon>Bacteroidales</taxon>
        <taxon>Bacteroidaceae</taxon>
        <taxon>Bacteroides</taxon>
    </lineage>
</organism>
<evidence type="ECO:0000313" key="4">
    <source>
        <dbReference type="Proteomes" id="UP001258434"/>
    </source>
</evidence>
<dbReference type="EMBL" id="JAVFHL010000001">
    <property type="protein sequence ID" value="MDT6974943.1"/>
    <property type="molecule type" value="Genomic_DNA"/>
</dbReference>
<dbReference type="InterPro" id="IPR005835">
    <property type="entry name" value="NTP_transferase_dom"/>
</dbReference>
<dbReference type="Proteomes" id="UP001258434">
    <property type="component" value="Unassembled WGS sequence"/>
</dbReference>
<proteinExistence type="predicted"/>
<dbReference type="SUPFAM" id="SSF54631">
    <property type="entry name" value="CBS-domain pair"/>
    <property type="match status" value="1"/>
</dbReference>
<evidence type="ECO:0000259" key="2">
    <source>
        <dbReference type="PROSITE" id="PS51371"/>
    </source>
</evidence>
<dbReference type="PROSITE" id="PS51371">
    <property type="entry name" value="CBS"/>
    <property type="match status" value="1"/>
</dbReference>
<dbReference type="RefSeq" id="WP_009292091.1">
    <property type="nucleotide sequence ID" value="NZ_CP043610.1"/>
</dbReference>
<dbReference type="InterPro" id="IPR000644">
    <property type="entry name" value="CBS_dom"/>
</dbReference>
<dbReference type="AlphaFoldDB" id="A0ABD5FR65"/>
<dbReference type="PANTHER" id="PTHR22572">
    <property type="entry name" value="SUGAR-1-PHOSPHATE GUANYL TRANSFERASE"/>
    <property type="match status" value="1"/>
</dbReference>
<reference evidence="4" key="1">
    <citation type="submission" date="2023-07" db="EMBL/GenBank/DDBJ databases">
        <title>A gut symbiont ubiquitin homologue binds and inactivates peptidyl-prolyl isomerase to mediate the interbacterial arms race in the human gut.</title>
        <authorList>
            <person name="Jiang K."/>
            <person name="Li W."/>
            <person name="Tong M."/>
            <person name="Xu J."/>
            <person name="Chen Z."/>
            <person name="Yang Y."/>
            <person name="Zang Y."/>
            <person name="Jiao X."/>
            <person name="Liu C."/>
            <person name="Lim B."/>
            <person name="Jiang X."/>
            <person name="Wang J."/>
            <person name="Wu D."/>
            <person name="Wang M."/>
            <person name="Liu S.-J."/>
            <person name="Shao F."/>
            <person name="Gao X."/>
        </authorList>
    </citation>
    <scope>NUCLEOTIDE SEQUENCE [LARGE SCALE GENOMIC DNA]</scope>
    <source>
        <strain evidence="4">GS077</strain>
    </source>
</reference>
<dbReference type="InterPro" id="IPR029044">
    <property type="entry name" value="Nucleotide-diphossugar_trans"/>
</dbReference>
<reference evidence="3 4" key="2">
    <citation type="submission" date="2023-08" db="EMBL/GenBank/DDBJ databases">
        <authorList>
            <person name="Du M."/>
            <person name="Liu C."/>
            <person name="Liu S.-J."/>
        </authorList>
    </citation>
    <scope>NUCLEOTIDE SEQUENCE [LARGE SCALE GENOMIC DNA]</scope>
    <source>
        <strain evidence="3 4">GS077</strain>
    </source>
</reference>